<dbReference type="InterPro" id="IPR042095">
    <property type="entry name" value="SUMF_sf"/>
</dbReference>
<proteinExistence type="predicted"/>
<evidence type="ECO:0000313" key="3">
    <source>
        <dbReference type="Proteomes" id="UP000283458"/>
    </source>
</evidence>
<feature type="domain" description="Sulfatase-modifying factor enzyme-like" evidence="1">
    <location>
        <begin position="1"/>
        <end position="71"/>
    </location>
</feature>
<comment type="caution">
    <text evidence="2">The sequence shown here is derived from an EMBL/GenBank/DDBJ whole genome shotgun (WGS) entry which is preliminary data.</text>
</comment>
<dbReference type="GO" id="GO:0120147">
    <property type="term" value="F:formylglycine-generating oxidase activity"/>
    <property type="evidence" value="ECO:0007669"/>
    <property type="project" value="TreeGrafter"/>
</dbReference>
<dbReference type="InterPro" id="IPR051043">
    <property type="entry name" value="Sulfatase_Mod_Factor_Kinase"/>
</dbReference>
<accession>A0A418W3G8</accession>
<protein>
    <recommendedName>
        <fullName evidence="1">Sulfatase-modifying factor enzyme-like domain-containing protein</fullName>
    </recommendedName>
</protein>
<keyword evidence="3" id="KW-1185">Reference proteome</keyword>
<dbReference type="SUPFAM" id="SSF56436">
    <property type="entry name" value="C-type lectin-like"/>
    <property type="match status" value="1"/>
</dbReference>
<dbReference type="PANTHER" id="PTHR23150">
    <property type="entry name" value="SULFATASE MODIFYING FACTOR 1, 2"/>
    <property type="match status" value="1"/>
</dbReference>
<evidence type="ECO:0000313" key="2">
    <source>
        <dbReference type="EMBL" id="RJF84572.1"/>
    </source>
</evidence>
<dbReference type="OrthoDB" id="9768004at2"/>
<gene>
    <name evidence="2" type="ORF">D3877_08650</name>
</gene>
<dbReference type="Pfam" id="PF03781">
    <property type="entry name" value="FGE-sulfatase"/>
    <property type="match status" value="1"/>
</dbReference>
<dbReference type="InterPro" id="IPR005532">
    <property type="entry name" value="SUMF_dom"/>
</dbReference>
<dbReference type="AlphaFoldDB" id="A0A418W3G8"/>
<sequence length="74" mass="8520">MHGNVWEWCADWKRTYSAEPETDPRGQESVFAERVLRGGSWINFARSARAACRLRFPPVGRSDYVGFRCARVQA</sequence>
<reference evidence="2 3" key="1">
    <citation type="submission" date="2018-09" db="EMBL/GenBank/DDBJ databases">
        <authorList>
            <person name="Zhu H."/>
        </authorList>
    </citation>
    <scope>NUCLEOTIDE SEQUENCE [LARGE SCALE GENOMIC DNA]</scope>
    <source>
        <strain evidence="2 3">K2W22B-5</strain>
    </source>
</reference>
<dbReference type="Proteomes" id="UP000283458">
    <property type="component" value="Unassembled WGS sequence"/>
</dbReference>
<name>A0A418W3G8_9PROT</name>
<dbReference type="InterPro" id="IPR016187">
    <property type="entry name" value="CTDL_fold"/>
</dbReference>
<dbReference type="EMBL" id="QYUL01000001">
    <property type="protein sequence ID" value="RJF84572.1"/>
    <property type="molecule type" value="Genomic_DNA"/>
</dbReference>
<organism evidence="2 3">
    <name type="scientific">Azospirillum cavernae</name>
    <dbReference type="NCBI Taxonomy" id="2320860"/>
    <lineage>
        <taxon>Bacteria</taxon>
        <taxon>Pseudomonadati</taxon>
        <taxon>Pseudomonadota</taxon>
        <taxon>Alphaproteobacteria</taxon>
        <taxon>Rhodospirillales</taxon>
        <taxon>Azospirillaceae</taxon>
        <taxon>Azospirillum</taxon>
    </lineage>
</organism>
<dbReference type="Gene3D" id="3.90.1580.10">
    <property type="entry name" value="paralog of FGE (formylglycine-generating enzyme)"/>
    <property type="match status" value="1"/>
</dbReference>
<evidence type="ECO:0000259" key="1">
    <source>
        <dbReference type="Pfam" id="PF03781"/>
    </source>
</evidence>
<dbReference type="PANTHER" id="PTHR23150:SF19">
    <property type="entry name" value="FORMYLGLYCINE-GENERATING ENZYME"/>
    <property type="match status" value="1"/>
</dbReference>